<reference evidence="1" key="1">
    <citation type="submission" date="2021-06" db="EMBL/GenBank/DDBJ databases">
        <authorList>
            <person name="Kallberg Y."/>
            <person name="Tangrot J."/>
            <person name="Rosling A."/>
        </authorList>
    </citation>
    <scope>NUCLEOTIDE SEQUENCE</scope>
    <source>
        <strain evidence="1">CL356</strain>
    </source>
</reference>
<organism evidence="1 2">
    <name type="scientific">Acaulospora colombiana</name>
    <dbReference type="NCBI Taxonomy" id="27376"/>
    <lineage>
        <taxon>Eukaryota</taxon>
        <taxon>Fungi</taxon>
        <taxon>Fungi incertae sedis</taxon>
        <taxon>Mucoromycota</taxon>
        <taxon>Glomeromycotina</taxon>
        <taxon>Glomeromycetes</taxon>
        <taxon>Diversisporales</taxon>
        <taxon>Acaulosporaceae</taxon>
        <taxon>Acaulospora</taxon>
    </lineage>
</organism>
<evidence type="ECO:0000313" key="2">
    <source>
        <dbReference type="Proteomes" id="UP000789525"/>
    </source>
</evidence>
<protein>
    <submittedName>
        <fullName evidence="1">11072_t:CDS:1</fullName>
    </submittedName>
</protein>
<feature type="non-terminal residue" evidence="1">
    <location>
        <position position="395"/>
    </location>
</feature>
<comment type="caution">
    <text evidence="1">The sequence shown here is derived from an EMBL/GenBank/DDBJ whole genome shotgun (WGS) entry which is preliminary data.</text>
</comment>
<evidence type="ECO:0000313" key="1">
    <source>
        <dbReference type="EMBL" id="CAG8727709.1"/>
    </source>
</evidence>
<accession>A0ACA9PX96</accession>
<feature type="non-terminal residue" evidence="1">
    <location>
        <position position="1"/>
    </location>
</feature>
<gene>
    <name evidence="1" type="ORF">ACOLOM_LOCUS11452</name>
</gene>
<name>A0ACA9PX96_9GLOM</name>
<keyword evidence="2" id="KW-1185">Reference proteome</keyword>
<proteinExistence type="predicted"/>
<dbReference type="EMBL" id="CAJVPT010041360">
    <property type="protein sequence ID" value="CAG8727709.1"/>
    <property type="molecule type" value="Genomic_DNA"/>
</dbReference>
<dbReference type="Proteomes" id="UP000789525">
    <property type="component" value="Unassembled WGS sequence"/>
</dbReference>
<sequence>SIPMSMRSLQNSSTPIALAAHLRVKSGDVPNAVCQKNDWKLHKEECGALTRWADASPNNATPADSIRAIVARGTRNAIKFVPTNYSYLASFEKDRDGLSMSTQESFAYFAQSLVRYLGVESPEAMEDIGIGSIKDLVDLMSKFTTNSFTLTTATLNPIGVAISPTPALINHSCRPNAVVVFPRSKSGERPLLQVISIRPIKSGEESIPGHPDFALNAKRGLSHFRYKVKYSNDLDDKLRAANEGLEKAEGLQWTGALQAELIFASNMFLIDPEQALRLATNLVSFLSPYLPPASHPLLSLMRLRQSILISEMESDVKLVDETIRVSAQIVAALVELLPMGHPVRGVAIAELGKLLRVDEPPVKAEGDENFPPRGYQRLVLARDTLLRAKNELDIG</sequence>